<dbReference type="GO" id="GO:0005634">
    <property type="term" value="C:nucleus"/>
    <property type="evidence" value="ECO:0007669"/>
    <property type="project" value="UniProtKB-SubCell"/>
</dbReference>
<gene>
    <name evidence="12" type="ORF">D4764_01G0000280</name>
</gene>
<evidence type="ECO:0000256" key="9">
    <source>
        <dbReference type="ARBA" id="ARBA00038352"/>
    </source>
</evidence>
<dbReference type="PROSITE" id="PS50835">
    <property type="entry name" value="IG_LIKE"/>
    <property type="match status" value="5"/>
</dbReference>
<feature type="compositionally biased region" description="Basic and acidic residues" evidence="10">
    <location>
        <begin position="594"/>
        <end position="607"/>
    </location>
</feature>
<dbReference type="FunFam" id="2.60.40.10:FF:001272">
    <property type="entry name" value="titin isoform X1"/>
    <property type="match status" value="1"/>
</dbReference>
<evidence type="ECO:0000256" key="10">
    <source>
        <dbReference type="SAM" id="MobiDB-lite"/>
    </source>
</evidence>
<feature type="domain" description="Ig-like" evidence="11">
    <location>
        <begin position="316"/>
        <end position="388"/>
    </location>
</feature>
<keyword evidence="5" id="KW-0677">Repeat</keyword>
<dbReference type="InterPro" id="IPR050964">
    <property type="entry name" value="Striated_Muscle_Regulatory"/>
</dbReference>
<accession>A0A5C6PLE8</accession>
<evidence type="ECO:0000256" key="8">
    <source>
        <dbReference type="ARBA" id="ARBA00023319"/>
    </source>
</evidence>
<evidence type="ECO:0000313" key="13">
    <source>
        <dbReference type="Proteomes" id="UP000324091"/>
    </source>
</evidence>
<dbReference type="InterPro" id="IPR003599">
    <property type="entry name" value="Ig_sub"/>
</dbReference>
<comment type="similarity">
    <text evidence="3">Belongs to the protein kinase superfamily. CAMK Ser/Thr protein kinase family.</text>
</comment>
<dbReference type="FunFam" id="2.60.40.10:FF:000022">
    <property type="entry name" value="Cardiac titin"/>
    <property type="match status" value="1"/>
</dbReference>
<evidence type="ECO:0000256" key="3">
    <source>
        <dbReference type="ARBA" id="ARBA00006692"/>
    </source>
</evidence>
<protein>
    <submittedName>
        <fullName evidence="12">Titin</fullName>
    </submittedName>
</protein>
<comment type="subcellular location">
    <subcellularLocation>
        <location evidence="2">Cytoplasm</location>
    </subcellularLocation>
    <subcellularLocation>
        <location evidence="1">Nucleus</location>
    </subcellularLocation>
</comment>
<keyword evidence="13" id="KW-1185">Reference proteome</keyword>
<feature type="domain" description="Ig-like" evidence="11">
    <location>
        <begin position="707"/>
        <end position="793"/>
    </location>
</feature>
<comment type="similarity">
    <text evidence="9">Belongs to the immunoglobulin superfamily. MyBP family.</text>
</comment>
<dbReference type="AlphaFoldDB" id="A0A5C6PLE8"/>
<dbReference type="InterPro" id="IPR007110">
    <property type="entry name" value="Ig-like_dom"/>
</dbReference>
<dbReference type="Gene3D" id="2.60.40.10">
    <property type="entry name" value="Immunoglobulins"/>
    <property type="match status" value="7"/>
</dbReference>
<comment type="caution">
    <text evidence="12">The sequence shown here is derived from an EMBL/GenBank/DDBJ whole genome shotgun (WGS) entry which is preliminary data.</text>
</comment>
<feature type="region of interest" description="Disordered" evidence="10">
    <location>
        <begin position="511"/>
        <end position="700"/>
    </location>
</feature>
<proteinExistence type="inferred from homology"/>
<reference evidence="12 13" key="1">
    <citation type="submission" date="2019-04" db="EMBL/GenBank/DDBJ databases">
        <title>Chromosome genome assembly for Takifugu flavidus.</title>
        <authorList>
            <person name="Xiao S."/>
        </authorList>
    </citation>
    <scope>NUCLEOTIDE SEQUENCE [LARGE SCALE GENOMIC DNA]</scope>
    <source>
        <strain evidence="12">HTHZ2018</strain>
        <tissue evidence="12">Muscle</tissue>
    </source>
</reference>
<dbReference type="InterPro" id="IPR013783">
    <property type="entry name" value="Ig-like_fold"/>
</dbReference>
<evidence type="ECO:0000256" key="6">
    <source>
        <dbReference type="ARBA" id="ARBA00023157"/>
    </source>
</evidence>
<organism evidence="12 13">
    <name type="scientific">Takifugu flavidus</name>
    <name type="common">sansaifugu</name>
    <dbReference type="NCBI Taxonomy" id="433684"/>
    <lineage>
        <taxon>Eukaryota</taxon>
        <taxon>Metazoa</taxon>
        <taxon>Chordata</taxon>
        <taxon>Craniata</taxon>
        <taxon>Vertebrata</taxon>
        <taxon>Euteleostomi</taxon>
        <taxon>Actinopterygii</taxon>
        <taxon>Neopterygii</taxon>
        <taxon>Teleostei</taxon>
        <taxon>Neoteleostei</taxon>
        <taxon>Acanthomorphata</taxon>
        <taxon>Eupercaria</taxon>
        <taxon>Tetraodontiformes</taxon>
        <taxon>Tetradontoidea</taxon>
        <taxon>Tetraodontidae</taxon>
        <taxon>Takifugu</taxon>
    </lineage>
</organism>
<keyword evidence="6" id="KW-1015">Disulfide bond</keyword>
<keyword evidence="4" id="KW-0963">Cytoplasm</keyword>
<dbReference type="SMART" id="SM00408">
    <property type="entry name" value="IGc2"/>
    <property type="match status" value="5"/>
</dbReference>
<evidence type="ECO:0000256" key="7">
    <source>
        <dbReference type="ARBA" id="ARBA00023242"/>
    </source>
</evidence>
<dbReference type="Proteomes" id="UP000324091">
    <property type="component" value="Chromosome 1"/>
</dbReference>
<keyword evidence="8" id="KW-0393">Immunoglobulin domain</keyword>
<feature type="compositionally biased region" description="Basic and acidic residues" evidence="10">
    <location>
        <begin position="511"/>
        <end position="526"/>
    </location>
</feature>
<feature type="compositionally biased region" description="Low complexity" evidence="10">
    <location>
        <begin position="633"/>
        <end position="642"/>
    </location>
</feature>
<dbReference type="FunFam" id="2.60.40.10:FF:000050">
    <property type="entry name" value="Titin isoform B"/>
    <property type="match status" value="2"/>
</dbReference>
<evidence type="ECO:0000256" key="4">
    <source>
        <dbReference type="ARBA" id="ARBA00022490"/>
    </source>
</evidence>
<feature type="domain" description="Ig-like" evidence="11">
    <location>
        <begin position="804"/>
        <end position="894"/>
    </location>
</feature>
<evidence type="ECO:0000256" key="1">
    <source>
        <dbReference type="ARBA" id="ARBA00004123"/>
    </source>
</evidence>
<dbReference type="GO" id="GO:0005737">
    <property type="term" value="C:cytoplasm"/>
    <property type="evidence" value="ECO:0007669"/>
    <property type="project" value="UniProtKB-SubCell"/>
</dbReference>
<feature type="domain" description="Ig-like" evidence="11">
    <location>
        <begin position="10"/>
        <end position="98"/>
    </location>
</feature>
<dbReference type="PANTHER" id="PTHR13817:SF49">
    <property type="entry name" value="MYOSIN-BINDING PROTEIN H"/>
    <property type="match status" value="1"/>
</dbReference>
<dbReference type="SMART" id="SM00409">
    <property type="entry name" value="IG"/>
    <property type="match status" value="6"/>
</dbReference>
<evidence type="ECO:0000313" key="12">
    <source>
        <dbReference type="EMBL" id="TWW80213.1"/>
    </source>
</evidence>
<dbReference type="EMBL" id="RHFK02000001">
    <property type="protein sequence ID" value="TWW80213.1"/>
    <property type="molecule type" value="Genomic_DNA"/>
</dbReference>
<dbReference type="Pfam" id="PF07679">
    <property type="entry name" value="I-set"/>
    <property type="match status" value="5"/>
</dbReference>
<dbReference type="PANTHER" id="PTHR13817">
    <property type="entry name" value="TITIN"/>
    <property type="match status" value="1"/>
</dbReference>
<keyword evidence="7" id="KW-0539">Nucleus</keyword>
<dbReference type="CDD" id="cd00096">
    <property type="entry name" value="Ig"/>
    <property type="match status" value="1"/>
</dbReference>
<dbReference type="Pfam" id="PF13895">
    <property type="entry name" value="Ig_2"/>
    <property type="match status" value="1"/>
</dbReference>
<evidence type="ECO:0000256" key="2">
    <source>
        <dbReference type="ARBA" id="ARBA00004496"/>
    </source>
</evidence>
<sequence length="1039" mass="115751">MASVESTQAPKFDVPLESVTVKEGEKLHLKCHVIGSPPLKVQWMKDRRELKSSRETQITFVDGSVCLEVNAVSKGEAGDYLCKASNAAGSTFCKARVTVKEKGLRGVPAEAAIPVIPPPIRRLDNLFFIEEPKNVSVPEKGTAKFIAKIGGEPIPNVKWMKGKWRQITPGGRISIQHKGQDAKLEISEVTKSDSGTYRCVASNKHGEIECSAEMEVTKKQEVEEFGDVRSMLKRTPSKQKSPKKEELNIVELLRGCDPKEYEKILQEHNIQDYRSILQAMEVLKKEKEAETGKMEVEEVDMARFIRQLESHISTEPVSVLEDITDQKTAENQSAIFKCRIQINYPEISLTWYKGTQKLDNSLKYEISSVGDLHCLKVKDCDTRDEGNYRVVCGPHISNAKLSVAGLSHRENQMHKGRNSAELYLSDKEVRMGQVPQDVPDASLQLPQSVSLFVQEERKLPEDQAERTQVEEQTEVLKIENGSKRSLVQEVELMEGKVEVSDVREDRREIQSAEIHVEDNPEHTSLRKDHHASVGFPGLKSSLSLTEASPPQKLQMDSKNEAVASKTKNGNKGHQSRRPSAMRPADKTGPAEAPATRHENNPDKEQAEKPQTGSPPEERKPLAAEPKPSPPPATKLAPPTGTLFRTPPLCFLDGKPAEEPPKGRGRGFGVRQTPSPGDSGRGRGLRPGGKGPSPPEEPFGGFKLKAVPLKFVKKIEDIVLQEAESIGSSAVFECQISPSTAITSWMKDGGNLREGPKYKFTADGKDRKLNILDVQLSDTGEYTCVARNAGKEITCTAKLIVEELPVKWVKELEPETTCMKGQPMYLTCELNKERDVTWKKNGAVLKKKAGKVAINIIGLQHAVTIQNATEEDSGAYTCEVDGRDDVNTTTNVKVIEIIKDWLVKPLRDQHVKPKSKATFKGELFKDTSNWKWLKGDTEITPSEKMEITKDGTNVTLTVNNCQPDDVSEYTMEVEDRRYTAKLTLGEREAEILKPLASLEVVEKEEANFDTEISEEDIVGEWKLRGQVLTRSPVRFKNNRK</sequence>
<evidence type="ECO:0000256" key="5">
    <source>
        <dbReference type="ARBA" id="ARBA00022737"/>
    </source>
</evidence>
<dbReference type="InterPro" id="IPR013098">
    <property type="entry name" value="Ig_I-set"/>
</dbReference>
<dbReference type="InterPro" id="IPR036179">
    <property type="entry name" value="Ig-like_dom_sf"/>
</dbReference>
<evidence type="ECO:0000259" key="11">
    <source>
        <dbReference type="PROSITE" id="PS50835"/>
    </source>
</evidence>
<name>A0A5C6PLE8_9TELE</name>
<feature type="domain" description="Ig-like" evidence="11">
    <location>
        <begin position="118"/>
        <end position="217"/>
    </location>
</feature>
<dbReference type="SUPFAM" id="SSF48726">
    <property type="entry name" value="Immunoglobulin"/>
    <property type="match status" value="6"/>
</dbReference>
<dbReference type="InterPro" id="IPR003598">
    <property type="entry name" value="Ig_sub2"/>
</dbReference>